<accession>A0A826J4H2</accession>
<dbReference type="Proteomes" id="UP000591371">
    <property type="component" value="Unassembled WGS sequence"/>
</dbReference>
<gene>
    <name evidence="1" type="ORF">D3G36_25560</name>
</gene>
<evidence type="ECO:0000313" key="2">
    <source>
        <dbReference type="Proteomes" id="UP000591371"/>
    </source>
</evidence>
<proteinExistence type="predicted"/>
<comment type="caution">
    <text evidence="1">The sequence shown here is derived from an EMBL/GenBank/DDBJ whole genome shotgun (WGS) entry which is preliminary data.</text>
</comment>
<name>A0A826J4H2_ECOLX</name>
<dbReference type="EMBL" id="AASATZ010000079">
    <property type="protein sequence ID" value="EFA4421138.1"/>
    <property type="molecule type" value="Genomic_DNA"/>
</dbReference>
<evidence type="ECO:0000313" key="1">
    <source>
        <dbReference type="EMBL" id="EFA4421138.1"/>
    </source>
</evidence>
<reference evidence="1 2" key="1">
    <citation type="submission" date="2019-03" db="EMBL/GenBank/DDBJ databases">
        <authorList>
            <consortium name="GenomeTrakr network: Whole genome sequencing for foodborne pathogen traceback"/>
        </authorList>
    </citation>
    <scope>NUCLEOTIDE SEQUENCE [LARGE SCALE GENOMIC DNA]</scope>
    <source>
        <strain evidence="1 2">PSU-1190</strain>
    </source>
</reference>
<organism evidence="1 2">
    <name type="scientific">Escherichia coli</name>
    <dbReference type="NCBI Taxonomy" id="562"/>
    <lineage>
        <taxon>Bacteria</taxon>
        <taxon>Pseudomonadati</taxon>
        <taxon>Pseudomonadota</taxon>
        <taxon>Gammaproteobacteria</taxon>
        <taxon>Enterobacterales</taxon>
        <taxon>Enterobacteriaceae</taxon>
        <taxon>Escherichia</taxon>
    </lineage>
</organism>
<sequence length="90" mass="9824">MPLPIGSLFSRGFTPKLEISGPIVDNATPKNCTLISSTCNVDGIVVINRRSCSYDMRPPGAGERQPLLKMSASEARWLSEIITNEMKNSN</sequence>
<dbReference type="AlphaFoldDB" id="A0A826J4H2"/>
<protein>
    <submittedName>
        <fullName evidence="1">Secretion protein EspO</fullName>
    </submittedName>
</protein>